<name>A0ABT8LA34_9BACT</name>
<dbReference type="PROSITE" id="PS00893">
    <property type="entry name" value="NUDIX_BOX"/>
    <property type="match status" value="1"/>
</dbReference>
<keyword evidence="8" id="KW-0460">Magnesium</keyword>
<comment type="caution">
    <text evidence="18">The sequence shown here is derived from an EMBL/GenBank/DDBJ whole genome shotgun (WGS) entry which is preliminary data.</text>
</comment>
<evidence type="ECO:0000256" key="2">
    <source>
        <dbReference type="ARBA" id="ARBA00005582"/>
    </source>
</evidence>
<evidence type="ECO:0000256" key="9">
    <source>
        <dbReference type="ARBA" id="ARBA00023204"/>
    </source>
</evidence>
<dbReference type="InterPro" id="IPR047127">
    <property type="entry name" value="MutT-like"/>
</dbReference>
<evidence type="ECO:0000313" key="19">
    <source>
        <dbReference type="Proteomes" id="UP001172083"/>
    </source>
</evidence>
<keyword evidence="4" id="KW-0235">DNA replication</keyword>
<evidence type="ECO:0000256" key="6">
    <source>
        <dbReference type="ARBA" id="ARBA00022763"/>
    </source>
</evidence>
<evidence type="ECO:0000256" key="14">
    <source>
        <dbReference type="ARBA" id="ARBA00041592"/>
    </source>
</evidence>
<dbReference type="RefSeq" id="WP_346758987.1">
    <property type="nucleotide sequence ID" value="NZ_JAUJEB010000003.1"/>
</dbReference>
<keyword evidence="7" id="KW-0378">Hydrolase</keyword>
<comment type="similarity">
    <text evidence="2">Belongs to the Nudix hydrolase family.</text>
</comment>
<evidence type="ECO:0000256" key="16">
    <source>
        <dbReference type="ARBA" id="ARBA00042798"/>
    </source>
</evidence>
<evidence type="ECO:0000256" key="7">
    <source>
        <dbReference type="ARBA" id="ARBA00022801"/>
    </source>
</evidence>
<dbReference type="InterPro" id="IPR000086">
    <property type="entry name" value="NUDIX_hydrolase_dom"/>
</dbReference>
<comment type="catalytic activity">
    <reaction evidence="11">
        <text>8-oxo-GTP + H2O = 8-oxo-GMP + diphosphate + H(+)</text>
        <dbReference type="Rhea" id="RHEA:67616"/>
        <dbReference type="ChEBI" id="CHEBI:15377"/>
        <dbReference type="ChEBI" id="CHEBI:15378"/>
        <dbReference type="ChEBI" id="CHEBI:33019"/>
        <dbReference type="ChEBI" id="CHEBI:143553"/>
        <dbReference type="ChEBI" id="CHEBI:145694"/>
    </reaction>
</comment>
<keyword evidence="19" id="KW-1185">Reference proteome</keyword>
<evidence type="ECO:0000256" key="3">
    <source>
        <dbReference type="ARBA" id="ARBA00022457"/>
    </source>
</evidence>
<dbReference type="EMBL" id="JAUJEB010000003">
    <property type="protein sequence ID" value="MDN5213650.1"/>
    <property type="molecule type" value="Genomic_DNA"/>
</dbReference>
<dbReference type="Pfam" id="PF00293">
    <property type="entry name" value="NUDIX"/>
    <property type="match status" value="1"/>
</dbReference>
<protein>
    <recommendedName>
        <fullName evidence="13">8-oxo-dGTP diphosphatase</fullName>
        <ecNumber evidence="12">3.6.1.55</ecNumber>
    </recommendedName>
    <alternativeName>
        <fullName evidence="16">7,8-dihydro-8-oxoguanine-triphosphatase</fullName>
    </alternativeName>
    <alternativeName>
        <fullName evidence="15">Mutator protein MutT</fullName>
    </alternativeName>
    <alternativeName>
        <fullName evidence="14">dGTP pyrophosphohydrolase</fullName>
    </alternativeName>
</protein>
<dbReference type="InterPro" id="IPR020084">
    <property type="entry name" value="NUDIX_hydrolase_CS"/>
</dbReference>
<evidence type="ECO:0000256" key="12">
    <source>
        <dbReference type="ARBA" id="ARBA00038905"/>
    </source>
</evidence>
<dbReference type="Gene3D" id="3.90.79.10">
    <property type="entry name" value="Nucleoside Triphosphate Pyrophosphohydrolase"/>
    <property type="match status" value="1"/>
</dbReference>
<evidence type="ECO:0000256" key="10">
    <source>
        <dbReference type="ARBA" id="ARBA00035861"/>
    </source>
</evidence>
<dbReference type="PANTHER" id="PTHR47707:SF1">
    <property type="entry name" value="NUDIX HYDROLASE FAMILY PROTEIN"/>
    <property type="match status" value="1"/>
</dbReference>
<dbReference type="EC" id="3.6.1.55" evidence="12"/>
<dbReference type="Proteomes" id="UP001172083">
    <property type="component" value="Unassembled WGS sequence"/>
</dbReference>
<dbReference type="PROSITE" id="PS51462">
    <property type="entry name" value="NUDIX"/>
    <property type="match status" value="1"/>
</dbReference>
<proteinExistence type="inferred from homology"/>
<evidence type="ECO:0000256" key="15">
    <source>
        <dbReference type="ARBA" id="ARBA00041979"/>
    </source>
</evidence>
<dbReference type="InterPro" id="IPR015797">
    <property type="entry name" value="NUDIX_hydrolase-like_dom_sf"/>
</dbReference>
<organism evidence="18 19">
    <name type="scientific">Agaribacillus aureus</name>
    <dbReference type="NCBI Taxonomy" id="3051825"/>
    <lineage>
        <taxon>Bacteria</taxon>
        <taxon>Pseudomonadati</taxon>
        <taxon>Bacteroidota</taxon>
        <taxon>Cytophagia</taxon>
        <taxon>Cytophagales</taxon>
        <taxon>Splendidivirgaceae</taxon>
        <taxon>Agaribacillus</taxon>
    </lineage>
</organism>
<dbReference type="SUPFAM" id="SSF55811">
    <property type="entry name" value="Nudix"/>
    <property type="match status" value="1"/>
</dbReference>
<keyword evidence="5" id="KW-0479">Metal-binding</keyword>
<accession>A0ABT8LA34</accession>
<evidence type="ECO:0000259" key="17">
    <source>
        <dbReference type="PROSITE" id="PS51462"/>
    </source>
</evidence>
<comment type="catalytic activity">
    <reaction evidence="10">
        <text>8-oxo-dGTP + H2O = 8-oxo-dGMP + diphosphate + H(+)</text>
        <dbReference type="Rhea" id="RHEA:31575"/>
        <dbReference type="ChEBI" id="CHEBI:15377"/>
        <dbReference type="ChEBI" id="CHEBI:15378"/>
        <dbReference type="ChEBI" id="CHEBI:33019"/>
        <dbReference type="ChEBI" id="CHEBI:63224"/>
        <dbReference type="ChEBI" id="CHEBI:77896"/>
        <dbReference type="EC" id="3.6.1.55"/>
    </reaction>
</comment>
<feature type="domain" description="Nudix hydrolase" evidence="17">
    <location>
        <begin position="6"/>
        <end position="133"/>
    </location>
</feature>
<sequence>MGPLRTKTIDCAAFILLKGQEILVEKRKMSKQTDPGKVAIPSGKAEAGEDIRTTCKREMEEELNIKPLKLEFLTEELHDNGLYYERIHYFVCTDWKGEVQPLEAEQVYWVNSNQLDALELQADRKAISKLLKL</sequence>
<evidence type="ECO:0000256" key="4">
    <source>
        <dbReference type="ARBA" id="ARBA00022705"/>
    </source>
</evidence>
<evidence type="ECO:0000256" key="1">
    <source>
        <dbReference type="ARBA" id="ARBA00001946"/>
    </source>
</evidence>
<comment type="cofactor">
    <cofactor evidence="1">
        <name>Mg(2+)</name>
        <dbReference type="ChEBI" id="CHEBI:18420"/>
    </cofactor>
</comment>
<keyword evidence="9" id="KW-0234">DNA repair</keyword>
<evidence type="ECO:0000313" key="18">
    <source>
        <dbReference type="EMBL" id="MDN5213650.1"/>
    </source>
</evidence>
<gene>
    <name evidence="18" type="ORF">QQ020_16380</name>
</gene>
<keyword evidence="6" id="KW-0227">DNA damage</keyword>
<evidence type="ECO:0000256" key="5">
    <source>
        <dbReference type="ARBA" id="ARBA00022723"/>
    </source>
</evidence>
<evidence type="ECO:0000256" key="11">
    <source>
        <dbReference type="ARBA" id="ARBA00036904"/>
    </source>
</evidence>
<dbReference type="PANTHER" id="PTHR47707">
    <property type="entry name" value="8-OXO-DGTP DIPHOSPHATASE"/>
    <property type="match status" value="1"/>
</dbReference>
<reference evidence="18" key="1">
    <citation type="submission" date="2023-06" db="EMBL/GenBank/DDBJ databases">
        <title>Genomic of Agaribacillus aureum.</title>
        <authorList>
            <person name="Wang G."/>
        </authorList>
    </citation>
    <scope>NUCLEOTIDE SEQUENCE</scope>
    <source>
        <strain evidence="18">BMA12</strain>
    </source>
</reference>
<keyword evidence="3" id="KW-0515">Mutator protein</keyword>
<evidence type="ECO:0000256" key="13">
    <source>
        <dbReference type="ARBA" id="ARBA00040794"/>
    </source>
</evidence>
<evidence type="ECO:0000256" key="8">
    <source>
        <dbReference type="ARBA" id="ARBA00022842"/>
    </source>
</evidence>